<evidence type="ECO:0000256" key="6">
    <source>
        <dbReference type="ARBA" id="ARBA00022723"/>
    </source>
</evidence>
<dbReference type="SFLD" id="SFLDS00003">
    <property type="entry name" value="Haloacid_Dehalogenase"/>
    <property type="match status" value="1"/>
</dbReference>
<keyword evidence="12" id="KW-1278">Translocase</keyword>
<feature type="transmembrane region" description="Helical" evidence="17">
    <location>
        <begin position="457"/>
        <end position="483"/>
    </location>
</feature>
<keyword evidence="3 17" id="KW-0813">Transport</keyword>
<dbReference type="NCBIfam" id="TIGR01494">
    <property type="entry name" value="ATPase_P-type"/>
    <property type="match status" value="2"/>
</dbReference>
<dbReference type="InterPro" id="IPR023299">
    <property type="entry name" value="ATPase_P-typ_cyto_dom_N"/>
</dbReference>
<evidence type="ECO:0000256" key="16">
    <source>
        <dbReference type="ARBA" id="ARBA00048694"/>
    </source>
</evidence>
<comment type="subcellular location">
    <subcellularLocation>
        <location evidence="1 17">Membrane</location>
        <topology evidence="1 17">Multi-pass membrane protein</topology>
    </subcellularLocation>
</comment>
<evidence type="ECO:0000256" key="13">
    <source>
        <dbReference type="ARBA" id="ARBA00022989"/>
    </source>
</evidence>
<keyword evidence="4 17" id="KW-0109">Calcium transport</keyword>
<dbReference type="InterPro" id="IPR018303">
    <property type="entry name" value="ATPase_P-typ_P_site"/>
</dbReference>
<dbReference type="GO" id="GO:0005516">
    <property type="term" value="F:calmodulin binding"/>
    <property type="evidence" value="ECO:0007669"/>
    <property type="project" value="UniProtKB-KW"/>
</dbReference>
<dbReference type="EC" id="7.2.2.10" evidence="17"/>
<dbReference type="Gene3D" id="3.40.1110.10">
    <property type="entry name" value="Calcium-transporting ATPase, cytoplasmic domain N"/>
    <property type="match status" value="1"/>
</dbReference>
<dbReference type="InterPro" id="IPR044492">
    <property type="entry name" value="P_typ_ATPase_HD_dom"/>
</dbReference>
<dbReference type="SFLD" id="SFLDF00027">
    <property type="entry name" value="p-type_atpase"/>
    <property type="match status" value="1"/>
</dbReference>
<comment type="catalytic activity">
    <reaction evidence="16 17">
        <text>Ca(2+)(in) + ATP + H2O = Ca(2+)(out) + ADP + phosphate + H(+)</text>
        <dbReference type="Rhea" id="RHEA:18105"/>
        <dbReference type="ChEBI" id="CHEBI:15377"/>
        <dbReference type="ChEBI" id="CHEBI:15378"/>
        <dbReference type="ChEBI" id="CHEBI:29108"/>
        <dbReference type="ChEBI" id="CHEBI:30616"/>
        <dbReference type="ChEBI" id="CHEBI:43474"/>
        <dbReference type="ChEBI" id="CHEBI:456216"/>
        <dbReference type="EC" id="7.2.2.10"/>
    </reaction>
</comment>
<feature type="transmembrane region" description="Helical" evidence="17">
    <location>
        <begin position="536"/>
        <end position="555"/>
    </location>
</feature>
<evidence type="ECO:0000256" key="12">
    <source>
        <dbReference type="ARBA" id="ARBA00022967"/>
    </source>
</evidence>
<evidence type="ECO:0000256" key="15">
    <source>
        <dbReference type="ARBA" id="ARBA00023136"/>
    </source>
</evidence>
<comment type="caution">
    <text evidence="19">The sequence shown here is derived from an EMBL/GenBank/DDBJ whole genome shotgun (WGS) entry which is preliminary data.</text>
</comment>
<keyword evidence="8 17" id="KW-0106">Calcium</keyword>
<comment type="similarity">
    <text evidence="2 17">Belongs to the cation transport ATPase (P-type) (TC 3.A.3) family. Type IIB subfamily.</text>
</comment>
<dbReference type="GO" id="GO:0046872">
    <property type="term" value="F:metal ion binding"/>
    <property type="evidence" value="ECO:0007669"/>
    <property type="project" value="UniProtKB-KW"/>
</dbReference>
<dbReference type="SUPFAM" id="SSF81665">
    <property type="entry name" value="Calcium ATPase, transmembrane domain M"/>
    <property type="match status" value="1"/>
</dbReference>
<feature type="transmembrane region" description="Helical" evidence="17">
    <location>
        <begin position="498"/>
        <end position="515"/>
    </location>
</feature>
<dbReference type="PANTHER" id="PTHR24093:SF474">
    <property type="entry name" value="CALCIUM-TRANSPORTING ATPASE 2, PLASMA MEMBRANE-TYPE"/>
    <property type="match status" value="1"/>
</dbReference>
<dbReference type="Pfam" id="PF13246">
    <property type="entry name" value="Cation_ATPase"/>
    <property type="match status" value="1"/>
</dbReference>
<keyword evidence="9 17" id="KW-0067">ATP-binding</keyword>
<evidence type="ECO:0000256" key="8">
    <source>
        <dbReference type="ARBA" id="ARBA00022837"/>
    </source>
</evidence>
<evidence type="ECO:0000256" key="5">
    <source>
        <dbReference type="ARBA" id="ARBA00022692"/>
    </source>
</evidence>
<evidence type="ECO:0000256" key="17">
    <source>
        <dbReference type="RuleBase" id="RU361146"/>
    </source>
</evidence>
<keyword evidence="14 17" id="KW-0406">Ion transport</keyword>
<sequence length="594" mass="64566">MKKMMNDKALVRHLAACETMGSATNICSDKTGTLTTNRMTVVKSCICMNVKDLSNPDNASTLASELPQSVVKILLQSIFNNTGGEVVVRRRGKHKLLGTPTETAILEFGLLLGGDFQAERQSCKVLKIEPFNSTKKRMGVVLELPGGGVRAHTKGASEIVLAACDKVINSDGEVVPLEQAAMNHLTTTIDQLANEALRTLCLAYMELENGFSADKDIPSSGYTCIGIVGIKDPVRPGVRESVALCQSAGVTVRMVTGDNINTAKAIARECGILTNDGIAIEGPVFRSKTLEELNELIPKIQVMARSSPLDKHTLVKHLRTTFDEVVAVTGDGTNDAPALHEADIGLAMGISGTEVAKESADVIILDDNFSTIVTVAKWGRSVYVNIQKFVQFQLTVNVVALTVNFYSACTTGSAPLTAVQLLWVNMIMDTLGALALATEPPTDELMKRSPVGRKGNFISAVMWRNILGQSLFQFVIILFLQAYGKSFFRLHGCTDSDLVLNTIIFNTFVFCQLFNEVNSREMEKIDVLDGILDNNVFVMVVGSTIFFQIIIIEYLGTFASTTPLTVFQWLVCIFIGFLGMPIAVLLKKHVPVQT</sequence>
<accession>A0AAW2RDB2</accession>
<dbReference type="InterPro" id="IPR006408">
    <property type="entry name" value="P-type_ATPase_IIB"/>
</dbReference>
<keyword evidence="13 17" id="KW-1133">Transmembrane helix</keyword>
<evidence type="ECO:0000256" key="7">
    <source>
        <dbReference type="ARBA" id="ARBA00022741"/>
    </source>
</evidence>
<dbReference type="GO" id="GO:0016887">
    <property type="term" value="F:ATP hydrolysis activity"/>
    <property type="evidence" value="ECO:0007669"/>
    <property type="project" value="InterPro"/>
</dbReference>
<dbReference type="SUPFAM" id="SSF81660">
    <property type="entry name" value="Metal cation-transporting ATPase, ATP-binding domain N"/>
    <property type="match status" value="1"/>
</dbReference>
<dbReference type="GO" id="GO:0005524">
    <property type="term" value="F:ATP binding"/>
    <property type="evidence" value="ECO:0007669"/>
    <property type="project" value="UniProtKB-KW"/>
</dbReference>
<comment type="function">
    <text evidence="17">Catalyzes the hydrolysis of ATP coupled with the transport of calcium.</text>
</comment>
<organism evidence="19">
    <name type="scientific">Sesamum radiatum</name>
    <name type="common">Black benniseed</name>
    <dbReference type="NCBI Taxonomy" id="300843"/>
    <lineage>
        <taxon>Eukaryota</taxon>
        <taxon>Viridiplantae</taxon>
        <taxon>Streptophyta</taxon>
        <taxon>Embryophyta</taxon>
        <taxon>Tracheophyta</taxon>
        <taxon>Spermatophyta</taxon>
        <taxon>Magnoliopsida</taxon>
        <taxon>eudicotyledons</taxon>
        <taxon>Gunneridae</taxon>
        <taxon>Pentapetalae</taxon>
        <taxon>asterids</taxon>
        <taxon>lamiids</taxon>
        <taxon>Lamiales</taxon>
        <taxon>Pedaliaceae</taxon>
        <taxon>Sesamum</taxon>
    </lineage>
</organism>
<dbReference type="Pfam" id="PF00689">
    <property type="entry name" value="Cation_ATPase_C"/>
    <property type="match status" value="1"/>
</dbReference>
<dbReference type="GO" id="GO:0005886">
    <property type="term" value="C:plasma membrane"/>
    <property type="evidence" value="ECO:0007669"/>
    <property type="project" value="TreeGrafter"/>
</dbReference>
<gene>
    <name evidence="19" type="ORF">Sradi_3096000</name>
</gene>
<keyword evidence="6" id="KW-0479">Metal-binding</keyword>
<dbReference type="Pfam" id="PF08282">
    <property type="entry name" value="Hydrolase_3"/>
    <property type="match status" value="1"/>
</dbReference>
<keyword evidence="10" id="KW-0460">Magnesium</keyword>
<keyword evidence="5 17" id="KW-0812">Transmembrane</keyword>
<dbReference type="EMBL" id="JACGWJ010000013">
    <property type="protein sequence ID" value="KAL0377905.1"/>
    <property type="molecule type" value="Genomic_DNA"/>
</dbReference>
<dbReference type="InterPro" id="IPR006068">
    <property type="entry name" value="ATPase_P-typ_cation-transptr_C"/>
</dbReference>
<dbReference type="FunFam" id="3.40.50.1000:FF:000011">
    <property type="entry name" value="Calcium-transporting ATPase"/>
    <property type="match status" value="1"/>
</dbReference>
<protein>
    <recommendedName>
        <fullName evidence="17">Calcium-transporting ATPase</fullName>
        <ecNumber evidence="17">7.2.2.10</ecNumber>
    </recommendedName>
</protein>
<reference evidence="19" key="2">
    <citation type="journal article" date="2024" name="Plant">
        <title>Genomic evolution and insights into agronomic trait innovations of Sesamum species.</title>
        <authorList>
            <person name="Miao H."/>
            <person name="Wang L."/>
            <person name="Qu L."/>
            <person name="Liu H."/>
            <person name="Sun Y."/>
            <person name="Le M."/>
            <person name="Wang Q."/>
            <person name="Wei S."/>
            <person name="Zheng Y."/>
            <person name="Lin W."/>
            <person name="Duan Y."/>
            <person name="Cao H."/>
            <person name="Xiong S."/>
            <person name="Wang X."/>
            <person name="Wei L."/>
            <person name="Li C."/>
            <person name="Ma Q."/>
            <person name="Ju M."/>
            <person name="Zhao R."/>
            <person name="Li G."/>
            <person name="Mu C."/>
            <person name="Tian Q."/>
            <person name="Mei H."/>
            <person name="Zhang T."/>
            <person name="Gao T."/>
            <person name="Zhang H."/>
        </authorList>
    </citation>
    <scope>NUCLEOTIDE SEQUENCE</scope>
    <source>
        <strain evidence="19">G02</strain>
    </source>
</reference>
<dbReference type="PANTHER" id="PTHR24093">
    <property type="entry name" value="CATION TRANSPORTING ATPASE"/>
    <property type="match status" value="1"/>
</dbReference>
<dbReference type="InterPro" id="IPR023214">
    <property type="entry name" value="HAD_sf"/>
</dbReference>
<evidence type="ECO:0000256" key="10">
    <source>
        <dbReference type="ARBA" id="ARBA00022842"/>
    </source>
</evidence>
<dbReference type="InterPro" id="IPR036412">
    <property type="entry name" value="HAD-like_sf"/>
</dbReference>
<dbReference type="PROSITE" id="PS00154">
    <property type="entry name" value="ATPASE_E1_E2"/>
    <property type="match status" value="1"/>
</dbReference>
<proteinExistence type="inferred from homology"/>
<evidence type="ECO:0000256" key="4">
    <source>
        <dbReference type="ARBA" id="ARBA00022568"/>
    </source>
</evidence>
<evidence type="ECO:0000256" key="14">
    <source>
        <dbReference type="ARBA" id="ARBA00023065"/>
    </source>
</evidence>
<reference evidence="19" key="1">
    <citation type="submission" date="2020-06" db="EMBL/GenBank/DDBJ databases">
        <authorList>
            <person name="Li T."/>
            <person name="Hu X."/>
            <person name="Zhang T."/>
            <person name="Song X."/>
            <person name="Zhang H."/>
            <person name="Dai N."/>
            <person name="Sheng W."/>
            <person name="Hou X."/>
            <person name="Wei L."/>
        </authorList>
    </citation>
    <scope>NUCLEOTIDE SEQUENCE</scope>
    <source>
        <strain evidence="19">G02</strain>
        <tissue evidence="19">Leaf</tissue>
    </source>
</reference>
<feature type="transmembrane region" description="Helical" evidence="17">
    <location>
        <begin position="567"/>
        <end position="586"/>
    </location>
</feature>
<dbReference type="GO" id="GO:0005388">
    <property type="term" value="F:P-type calcium transporter activity"/>
    <property type="evidence" value="ECO:0007669"/>
    <property type="project" value="UniProtKB-EC"/>
</dbReference>
<dbReference type="InterPro" id="IPR001757">
    <property type="entry name" value="P_typ_ATPase"/>
</dbReference>
<comment type="caution">
    <text evidence="17">Lacks conserved residue(s) required for the propagation of feature annotation.</text>
</comment>
<dbReference type="SFLD" id="SFLDG00002">
    <property type="entry name" value="C1.7:_P-type_atpase_like"/>
    <property type="match status" value="1"/>
</dbReference>
<dbReference type="FunFam" id="1.20.1110.10:FF:000039">
    <property type="entry name" value="Calcium-transporting ATPase"/>
    <property type="match status" value="1"/>
</dbReference>
<evidence type="ECO:0000256" key="2">
    <source>
        <dbReference type="ARBA" id="ARBA00006124"/>
    </source>
</evidence>
<name>A0AAW2RDB2_SESRA</name>
<dbReference type="Gene3D" id="3.40.50.1000">
    <property type="entry name" value="HAD superfamily/HAD-like"/>
    <property type="match status" value="1"/>
</dbReference>
<evidence type="ECO:0000256" key="1">
    <source>
        <dbReference type="ARBA" id="ARBA00004141"/>
    </source>
</evidence>
<dbReference type="InterPro" id="IPR023298">
    <property type="entry name" value="ATPase_P-typ_TM_dom_sf"/>
</dbReference>
<keyword evidence="15 17" id="KW-0472">Membrane</keyword>
<evidence type="ECO:0000313" key="19">
    <source>
        <dbReference type="EMBL" id="KAL0377905.1"/>
    </source>
</evidence>
<dbReference type="NCBIfam" id="TIGR01517">
    <property type="entry name" value="ATPase-IIB_Ca"/>
    <property type="match status" value="1"/>
</dbReference>
<dbReference type="PRINTS" id="PR00119">
    <property type="entry name" value="CATATPASE"/>
</dbReference>
<dbReference type="FunFam" id="3.40.1110.10:FF:000011">
    <property type="entry name" value="Calcium-transporting ATPase"/>
    <property type="match status" value="1"/>
</dbReference>
<evidence type="ECO:0000256" key="11">
    <source>
        <dbReference type="ARBA" id="ARBA00022860"/>
    </source>
</evidence>
<dbReference type="SUPFAM" id="SSF56784">
    <property type="entry name" value="HAD-like"/>
    <property type="match status" value="1"/>
</dbReference>
<evidence type="ECO:0000259" key="18">
    <source>
        <dbReference type="Pfam" id="PF00689"/>
    </source>
</evidence>
<dbReference type="AlphaFoldDB" id="A0AAW2RDB2"/>
<keyword evidence="11" id="KW-0112">Calmodulin-binding</keyword>
<feature type="domain" description="Cation-transporting P-type ATPase C-terminal" evidence="18">
    <location>
        <begin position="414"/>
        <end position="587"/>
    </location>
</feature>
<dbReference type="PRINTS" id="PR00120">
    <property type="entry name" value="HATPASE"/>
</dbReference>
<keyword evidence="7 17" id="KW-0547">Nucleotide-binding</keyword>
<evidence type="ECO:0000256" key="3">
    <source>
        <dbReference type="ARBA" id="ARBA00022448"/>
    </source>
</evidence>
<dbReference type="Gene3D" id="1.20.1110.10">
    <property type="entry name" value="Calcium-transporting ATPase, transmembrane domain"/>
    <property type="match status" value="1"/>
</dbReference>
<evidence type="ECO:0000256" key="9">
    <source>
        <dbReference type="ARBA" id="ARBA00022840"/>
    </source>
</evidence>